<gene>
    <name evidence="1" type="ORF">DFO77_13527</name>
</gene>
<dbReference type="SUPFAM" id="SSF69279">
    <property type="entry name" value="Phage tail proteins"/>
    <property type="match status" value="1"/>
</dbReference>
<proteinExistence type="predicted"/>
<sequence>MKHRQSGETNDFRGIITDIEVVGKDGDQGQVVLKGGSPTLLLDRDPSMAVFIDNTLAGIISETIDGYGLTFELENKPKFETIIPYAARYKETGYSFLSRLAASCGDWFYYNGKKLVVGNPQNDETRRVSYDVEIKSITTRSGHTIEFDDTEGEEKIHIRDNGGSVITFDTKEKSLFISSNEDLNLSAKNINIAAEENISIGAKKDISISAEGNMQALSKGDMAIQSDGDTSVSSQGNLEMEATSDASLSGLKALIKGETNAELNAAQIKVAGSAMAEFSGSIVKLN</sequence>
<accession>A0A368UN57</accession>
<dbReference type="RefSeq" id="WP_114438039.1">
    <property type="nucleotide sequence ID" value="NZ_QPIZ01000035.1"/>
</dbReference>
<dbReference type="Pfam" id="PF05954">
    <property type="entry name" value="Phage_GPD"/>
    <property type="match status" value="1"/>
</dbReference>
<dbReference type="Gene3D" id="3.10.450.190">
    <property type="match status" value="1"/>
</dbReference>
<protein>
    <submittedName>
        <fullName evidence="1">Late control gene D protein (GPD)</fullName>
    </submittedName>
</protein>
<keyword evidence="2" id="KW-1185">Reference proteome</keyword>
<evidence type="ECO:0000313" key="2">
    <source>
        <dbReference type="Proteomes" id="UP000252733"/>
    </source>
</evidence>
<dbReference type="Proteomes" id="UP000252733">
    <property type="component" value="Unassembled WGS sequence"/>
</dbReference>
<dbReference type="Gene3D" id="3.55.50.10">
    <property type="entry name" value="Baseplate protein-like domains"/>
    <property type="match status" value="1"/>
</dbReference>
<dbReference type="SUPFAM" id="SSF69349">
    <property type="entry name" value="Phage fibre proteins"/>
    <property type="match status" value="1"/>
</dbReference>
<dbReference type="AlphaFoldDB" id="A0A368UN57"/>
<name>A0A368UN57_9BACT</name>
<evidence type="ECO:0000313" key="1">
    <source>
        <dbReference type="EMBL" id="RCW28844.1"/>
    </source>
</evidence>
<dbReference type="EMBL" id="QPIZ01000035">
    <property type="protein sequence ID" value="RCW28844.1"/>
    <property type="molecule type" value="Genomic_DNA"/>
</dbReference>
<organism evidence="1 2">
    <name type="scientific">Marinilabilia salmonicolor</name>
    <dbReference type="NCBI Taxonomy" id="989"/>
    <lineage>
        <taxon>Bacteria</taxon>
        <taxon>Pseudomonadati</taxon>
        <taxon>Bacteroidota</taxon>
        <taxon>Bacteroidia</taxon>
        <taxon>Marinilabiliales</taxon>
        <taxon>Marinilabiliaceae</taxon>
        <taxon>Marinilabilia</taxon>
    </lineage>
</organism>
<reference evidence="1 2" key="1">
    <citation type="submission" date="2018-07" db="EMBL/GenBank/DDBJ databases">
        <title>Freshwater and sediment microbial communities from various areas in North America, analyzing microbe dynamics in response to fracking.</title>
        <authorList>
            <person name="Lamendella R."/>
        </authorList>
    </citation>
    <scope>NUCLEOTIDE SEQUENCE [LARGE SCALE GENOMIC DNA]</scope>
    <source>
        <strain evidence="1 2">160A</strain>
    </source>
</reference>
<comment type="caution">
    <text evidence="1">The sequence shown here is derived from an EMBL/GenBank/DDBJ whole genome shotgun (WGS) entry which is preliminary data.</text>
</comment>